<dbReference type="PROSITE" id="PS51186">
    <property type="entry name" value="GNAT"/>
    <property type="match status" value="1"/>
</dbReference>
<feature type="domain" description="N-acetyltransferase" evidence="1">
    <location>
        <begin position="7"/>
        <end position="164"/>
    </location>
</feature>
<name>A0A5C7F9Y3_9BACT</name>
<dbReference type="SUPFAM" id="SSF55729">
    <property type="entry name" value="Acyl-CoA N-acyltransferases (Nat)"/>
    <property type="match status" value="1"/>
</dbReference>
<comment type="caution">
    <text evidence="2">The sequence shown here is derived from an EMBL/GenBank/DDBJ whole genome shotgun (WGS) entry which is preliminary data.</text>
</comment>
<dbReference type="GO" id="GO:0016747">
    <property type="term" value="F:acyltransferase activity, transferring groups other than amino-acyl groups"/>
    <property type="evidence" value="ECO:0007669"/>
    <property type="project" value="InterPro"/>
</dbReference>
<keyword evidence="2" id="KW-0808">Transferase</keyword>
<dbReference type="InterPro" id="IPR016181">
    <property type="entry name" value="Acyl_CoA_acyltransferase"/>
</dbReference>
<protein>
    <submittedName>
        <fullName evidence="2">GNAT family N-acetyltransferase</fullName>
    </submittedName>
</protein>
<dbReference type="PANTHER" id="PTHR43792">
    <property type="entry name" value="GNAT FAMILY, PUTATIVE (AFU_ORTHOLOGUE AFUA_3G00765)-RELATED-RELATED"/>
    <property type="match status" value="1"/>
</dbReference>
<evidence type="ECO:0000259" key="1">
    <source>
        <dbReference type="PROSITE" id="PS51186"/>
    </source>
</evidence>
<dbReference type="AlphaFoldDB" id="A0A5C7F9Y3"/>
<organism evidence="2 3">
    <name type="scientific">Neolewinella aurantiaca</name>
    <dbReference type="NCBI Taxonomy" id="2602767"/>
    <lineage>
        <taxon>Bacteria</taxon>
        <taxon>Pseudomonadati</taxon>
        <taxon>Bacteroidota</taxon>
        <taxon>Saprospiria</taxon>
        <taxon>Saprospirales</taxon>
        <taxon>Lewinellaceae</taxon>
        <taxon>Neolewinella</taxon>
    </lineage>
</organism>
<dbReference type="RefSeq" id="WP_147932257.1">
    <property type="nucleotide sequence ID" value="NZ_VOXD01000035.1"/>
</dbReference>
<dbReference type="Pfam" id="PF13302">
    <property type="entry name" value="Acetyltransf_3"/>
    <property type="match status" value="1"/>
</dbReference>
<dbReference type="EMBL" id="VOXD01000035">
    <property type="protein sequence ID" value="TXF87581.1"/>
    <property type="molecule type" value="Genomic_DNA"/>
</dbReference>
<dbReference type="InterPro" id="IPR051531">
    <property type="entry name" value="N-acetyltransferase"/>
</dbReference>
<dbReference type="OrthoDB" id="9788916at2"/>
<evidence type="ECO:0000313" key="2">
    <source>
        <dbReference type="EMBL" id="TXF87581.1"/>
    </source>
</evidence>
<proteinExistence type="predicted"/>
<reference evidence="2 3" key="1">
    <citation type="submission" date="2019-08" db="EMBL/GenBank/DDBJ databases">
        <title>Lewinella sp. strain SSH13 Genome sequencing and assembly.</title>
        <authorList>
            <person name="Kim I."/>
        </authorList>
    </citation>
    <scope>NUCLEOTIDE SEQUENCE [LARGE SCALE GENOMIC DNA]</scope>
    <source>
        <strain evidence="2 3">SSH13</strain>
    </source>
</reference>
<gene>
    <name evidence="2" type="ORF">FUA23_18525</name>
</gene>
<dbReference type="PANTHER" id="PTHR43792:SF1">
    <property type="entry name" value="N-ACETYLTRANSFERASE DOMAIN-CONTAINING PROTEIN"/>
    <property type="match status" value="1"/>
</dbReference>
<dbReference type="Gene3D" id="3.40.630.30">
    <property type="match status" value="1"/>
</dbReference>
<keyword evidence="3" id="KW-1185">Reference proteome</keyword>
<dbReference type="Proteomes" id="UP000321907">
    <property type="component" value="Unassembled WGS sequence"/>
</dbReference>
<sequence>MLTTKRLILRPWQKTDLAAMHAVCSNPEVMRFFPAPYTKEQTKAFIGRQHIQQQQRGHCFFAAELRETQKVIGFIGLSYLDLEVDFAPCVEIGWRLHPDTWGQGLAPEGARACLDFGFHELGLNEIYANTPAINLPSRSVMTKIGMTEFCSFKHPKLEDFPDLEECVSYRITSG</sequence>
<dbReference type="InterPro" id="IPR000182">
    <property type="entry name" value="GNAT_dom"/>
</dbReference>
<accession>A0A5C7F9Y3</accession>
<evidence type="ECO:0000313" key="3">
    <source>
        <dbReference type="Proteomes" id="UP000321907"/>
    </source>
</evidence>